<organism evidence="1 2">
    <name type="scientific">Panagrolaimus sp. JU765</name>
    <dbReference type="NCBI Taxonomy" id="591449"/>
    <lineage>
        <taxon>Eukaryota</taxon>
        <taxon>Metazoa</taxon>
        <taxon>Ecdysozoa</taxon>
        <taxon>Nematoda</taxon>
        <taxon>Chromadorea</taxon>
        <taxon>Rhabditida</taxon>
        <taxon>Tylenchina</taxon>
        <taxon>Panagrolaimomorpha</taxon>
        <taxon>Panagrolaimoidea</taxon>
        <taxon>Panagrolaimidae</taxon>
        <taxon>Panagrolaimus</taxon>
    </lineage>
</organism>
<protein>
    <submittedName>
        <fullName evidence="2">WIBG Mago-binding domain-containing protein</fullName>
    </submittedName>
</protein>
<dbReference type="WBParaSite" id="JU765_v2.g8101.t1">
    <property type="protein sequence ID" value="JU765_v2.g8101.t1"/>
    <property type="gene ID" value="JU765_v2.g8101"/>
</dbReference>
<accession>A0AC34RLW6</accession>
<proteinExistence type="predicted"/>
<dbReference type="Proteomes" id="UP000887576">
    <property type="component" value="Unplaced"/>
</dbReference>
<evidence type="ECO:0000313" key="2">
    <source>
        <dbReference type="WBParaSite" id="JU765_v2.g8101.t1"/>
    </source>
</evidence>
<name>A0AC34RLW6_9BILA</name>
<sequence length="232" mass="27059">MSVSLPLPNYIVRNEKGELIEKASVRPDGSVRKQRKVRFVPFVPKRHDTDYHVESTIKVDEGYGTDSDSCRGSPTKDGDEIEIEAEAEAETLKKEKQVKEETIVDVNENDSKKLEVPIEEKTPTMKMFRGKRRQFKGLKIVHIPRNRDVGPKPRLSLIREKRIDEEDDLTGFGSYWKEIHFDYIHDDEMVHFQFLLEEALETFDVNDWNDQMRLACLLVLAEEHGYQINIQI</sequence>
<reference evidence="2" key="1">
    <citation type="submission" date="2022-11" db="UniProtKB">
        <authorList>
            <consortium name="WormBaseParasite"/>
        </authorList>
    </citation>
    <scope>IDENTIFICATION</scope>
</reference>
<evidence type="ECO:0000313" key="1">
    <source>
        <dbReference type="Proteomes" id="UP000887576"/>
    </source>
</evidence>